<gene>
    <name evidence="3" type="ORF">Lrub_2201</name>
</gene>
<proteinExistence type="predicted"/>
<keyword evidence="4" id="KW-1185">Reference proteome</keyword>
<keyword evidence="2" id="KW-0732">Signal</keyword>
<reference evidence="3 4" key="1">
    <citation type="submission" date="2015-11" db="EMBL/GenBank/DDBJ databases">
        <title>Genomic analysis of 38 Legionella species identifies large and diverse effector repertoires.</title>
        <authorList>
            <person name="Burstein D."/>
            <person name="Amaro F."/>
            <person name="Zusman T."/>
            <person name="Lifshitz Z."/>
            <person name="Cohen O."/>
            <person name="Gilbert J.A."/>
            <person name="Pupko T."/>
            <person name="Shuman H.A."/>
            <person name="Segal G."/>
        </authorList>
    </citation>
    <scope>NUCLEOTIDE SEQUENCE [LARGE SCALE GENOMIC DNA]</scope>
    <source>
        <strain evidence="3 4">WA-270A-C2</strain>
    </source>
</reference>
<dbReference type="EMBL" id="LNYT01000020">
    <property type="protein sequence ID" value="KTD47279.1"/>
    <property type="molecule type" value="Genomic_DNA"/>
</dbReference>
<dbReference type="OrthoDB" id="9778494at2"/>
<evidence type="ECO:0000313" key="3">
    <source>
        <dbReference type="EMBL" id="KTD47279.1"/>
    </source>
</evidence>
<dbReference type="PANTHER" id="PTHR45588">
    <property type="entry name" value="TPR DOMAIN-CONTAINING PROTEIN"/>
    <property type="match status" value="1"/>
</dbReference>
<dbReference type="AlphaFoldDB" id="A0A0W0XS72"/>
<dbReference type="RefSeq" id="WP_058532168.1">
    <property type="nucleotide sequence ID" value="NZ_CAAAIN010000018.1"/>
</dbReference>
<protein>
    <submittedName>
        <fullName evidence="3">Tetratricopeptide repeat protein</fullName>
    </submittedName>
</protein>
<dbReference type="PATRIC" id="fig|458.5.peg.2296"/>
<dbReference type="SUPFAM" id="SSF48439">
    <property type="entry name" value="Protein prenylyltransferase"/>
    <property type="match status" value="1"/>
</dbReference>
<dbReference type="InterPro" id="IPR011990">
    <property type="entry name" value="TPR-like_helical_dom_sf"/>
</dbReference>
<feature type="chain" id="PRO_5006916876" evidence="2">
    <location>
        <begin position="30"/>
        <end position="564"/>
    </location>
</feature>
<evidence type="ECO:0000256" key="1">
    <source>
        <dbReference type="PROSITE-ProRule" id="PRU00339"/>
    </source>
</evidence>
<dbReference type="Gene3D" id="1.25.40.10">
    <property type="entry name" value="Tetratricopeptide repeat domain"/>
    <property type="match status" value="2"/>
</dbReference>
<keyword evidence="1" id="KW-0802">TPR repeat</keyword>
<comment type="caution">
    <text evidence="3">The sequence shown here is derived from an EMBL/GenBank/DDBJ whole genome shotgun (WGS) entry which is preliminary data.</text>
</comment>
<sequence>MKQKKSKTRAFFYYIPISFLMLLCNPSVAEEKYLAPLFDNLGTFHHKIETKNLMAQRYFNQGLVLLYSFEFGESIRAFQAAVKIDPNCAMCYWGLALALGSKTDMPLNGYELKDAKAAIYTAMEKVDKGNFAEKLYISALSQRYTDSSPQKMDEFAGLCSSYSAVTGNNAKKYVDAMKKATLFLPNDADAKTLYAAALFDLAGWDFWKQDGRPNPLTLETIQVLEAAIKQDAENPGANHLYVHIMESSPNAKKALTNAERLSQLVPGSEHLAHMPCHIFYTLGLYHKASLANINAIKIYKEYAENCKKQGFEPEIQYLYYHNYDYLVAASSMEGREKLSIETADEQAKKIVPWVEKNPALQKNLTNQYLMRIRFGKWQELLNMPKPDTKLQYALGIWYFAQGVSALKLNHSPEAKEHLNALNKIIQQGANPASLGEFGIGLLHIAHYILDGLIQYQIHDNKKAFHDFSQAVKLQDTFLSSDPPSWYFPTRQLLGSFLLKTHQFQQAREVFLEDLKKHPDNGWSLYGLAQSLIKSGKIKEAKAVNERFQESWNYSDLDHPISLLD</sequence>
<name>A0A0W0XS72_9GAMM</name>
<dbReference type="PANTHER" id="PTHR45588:SF1">
    <property type="entry name" value="WW DOMAIN-CONTAINING PROTEIN"/>
    <property type="match status" value="1"/>
</dbReference>
<dbReference type="SUPFAM" id="SSF48452">
    <property type="entry name" value="TPR-like"/>
    <property type="match status" value="2"/>
</dbReference>
<dbReference type="STRING" id="458.Lrub_2201"/>
<dbReference type="SMART" id="SM00028">
    <property type="entry name" value="TPR"/>
    <property type="match status" value="3"/>
</dbReference>
<feature type="repeat" description="TPR" evidence="1">
    <location>
        <begin position="55"/>
        <end position="88"/>
    </location>
</feature>
<dbReference type="InterPro" id="IPR019734">
    <property type="entry name" value="TPR_rpt"/>
</dbReference>
<accession>A0A0W0XS72</accession>
<dbReference type="PROSITE" id="PS50005">
    <property type="entry name" value="TPR"/>
    <property type="match status" value="1"/>
</dbReference>
<evidence type="ECO:0000256" key="2">
    <source>
        <dbReference type="SAM" id="SignalP"/>
    </source>
</evidence>
<dbReference type="Proteomes" id="UP000054608">
    <property type="component" value="Unassembled WGS sequence"/>
</dbReference>
<feature type="signal peptide" evidence="2">
    <location>
        <begin position="1"/>
        <end position="29"/>
    </location>
</feature>
<organism evidence="3 4">
    <name type="scientific">Legionella rubrilucens</name>
    <dbReference type="NCBI Taxonomy" id="458"/>
    <lineage>
        <taxon>Bacteria</taxon>
        <taxon>Pseudomonadati</taxon>
        <taxon>Pseudomonadota</taxon>
        <taxon>Gammaproteobacteria</taxon>
        <taxon>Legionellales</taxon>
        <taxon>Legionellaceae</taxon>
        <taxon>Legionella</taxon>
    </lineage>
</organism>
<evidence type="ECO:0000313" key="4">
    <source>
        <dbReference type="Proteomes" id="UP000054608"/>
    </source>
</evidence>
<dbReference type="Pfam" id="PF13181">
    <property type="entry name" value="TPR_8"/>
    <property type="match status" value="1"/>
</dbReference>